<accession>A0A0B3YA84</accession>
<evidence type="ECO:0000313" key="2">
    <source>
        <dbReference type="EMBL" id="KHT54424.1"/>
    </source>
</evidence>
<proteinExistence type="predicted"/>
<reference evidence="2 3" key="1">
    <citation type="submission" date="2014-12" db="EMBL/GenBank/DDBJ databases">
        <title>Genome sequencing of Alteromonas marina AD001.</title>
        <authorList>
            <person name="Adrian T.G.S."/>
            <person name="Chan K.G."/>
        </authorList>
    </citation>
    <scope>NUCLEOTIDE SEQUENCE [LARGE SCALE GENOMIC DNA]</scope>
    <source>
        <strain evidence="2 3">AD001</strain>
    </source>
</reference>
<dbReference type="RefSeq" id="WP_039219021.1">
    <property type="nucleotide sequence ID" value="NZ_JWLW01000012.1"/>
</dbReference>
<gene>
    <name evidence="2" type="ORF">RJ41_07855</name>
</gene>
<name>A0A0B3YA84_9ALTE</name>
<sequence length="427" mass="47628">MPTKPCKTNNSSAARRTLLKGGLALGLTAGITPFAIGKTKPTLRVMGTHVTLQEAIRQRAIEDLGINIAFEPGGSATVLQKASMNPQSFDLYEQWSNSINVLWRAKAIQPIQKKRLRYWEEINDLSKTGKLTENARMGAGDAPHKIINVQEDASLGEKHTDAISFLPYVHNVDSFGYDRSKLPTELQGQEESWGWLLDRHFSGKVGIVNDPTIGLFDLALAAQAKGFITFKDIGAITEYELDDLFNLLIELNQLSHFSGFWTSVPESVEFMKSGRVAVESMFSPAVSALNGQNIPVTFAAPKEGYRGWHGVMCLSSATQGRVKDVAYEYMNWWLSGWPGAFIARQGYYISNPQRSAEYLSQAEWDYWYKGKVASEPLKGTDGKVSVQKGAQRTGGSYEERFSNVAVWNTVMPSYEYSLQKWYEFITA</sequence>
<dbReference type="PANTHER" id="PTHR30222">
    <property type="entry name" value="SPERMIDINE/PUTRESCINE-BINDING PERIPLASMIC PROTEIN"/>
    <property type="match status" value="1"/>
</dbReference>
<dbReference type="Proteomes" id="UP000031197">
    <property type="component" value="Unassembled WGS sequence"/>
</dbReference>
<keyword evidence="3" id="KW-1185">Reference proteome</keyword>
<dbReference type="Gene3D" id="3.40.190.10">
    <property type="entry name" value="Periplasmic binding protein-like II"/>
    <property type="match status" value="2"/>
</dbReference>
<keyword evidence="1" id="KW-0732">Signal</keyword>
<dbReference type="AlphaFoldDB" id="A0A0B3YA84"/>
<dbReference type="OrthoDB" id="9812255at2"/>
<dbReference type="SUPFAM" id="SSF53850">
    <property type="entry name" value="Periplasmic binding protein-like II"/>
    <property type="match status" value="1"/>
</dbReference>
<comment type="caution">
    <text evidence="2">The sequence shown here is derived from an EMBL/GenBank/DDBJ whole genome shotgun (WGS) entry which is preliminary data.</text>
</comment>
<organism evidence="2 3">
    <name type="scientific">Alteromonas marina</name>
    <dbReference type="NCBI Taxonomy" id="203795"/>
    <lineage>
        <taxon>Bacteria</taxon>
        <taxon>Pseudomonadati</taxon>
        <taxon>Pseudomonadota</taxon>
        <taxon>Gammaproteobacteria</taxon>
        <taxon>Alteromonadales</taxon>
        <taxon>Alteromonadaceae</taxon>
        <taxon>Alteromonas/Salinimonas group</taxon>
        <taxon>Alteromonas</taxon>
    </lineage>
</organism>
<protein>
    <submittedName>
        <fullName evidence="2">Signal peptide prediction</fullName>
    </submittedName>
</protein>
<dbReference type="EMBL" id="JWLW01000012">
    <property type="protein sequence ID" value="KHT54424.1"/>
    <property type="molecule type" value="Genomic_DNA"/>
</dbReference>
<dbReference type="PANTHER" id="PTHR30222:SF17">
    <property type="entry name" value="SPERMIDINE_PUTRESCINE-BINDING PERIPLASMIC PROTEIN"/>
    <property type="match status" value="1"/>
</dbReference>
<evidence type="ECO:0000256" key="1">
    <source>
        <dbReference type="ARBA" id="ARBA00022729"/>
    </source>
</evidence>
<evidence type="ECO:0000313" key="3">
    <source>
        <dbReference type="Proteomes" id="UP000031197"/>
    </source>
</evidence>
<dbReference type="Pfam" id="PF13343">
    <property type="entry name" value="SBP_bac_6"/>
    <property type="match status" value="1"/>
</dbReference>